<dbReference type="PROSITE" id="PS01359">
    <property type="entry name" value="ZF_PHD_1"/>
    <property type="match status" value="1"/>
</dbReference>
<keyword evidence="5" id="KW-0862">Zinc</keyword>
<dbReference type="InterPro" id="IPR013083">
    <property type="entry name" value="Znf_RING/FYVE/PHD"/>
</dbReference>
<evidence type="ECO:0000256" key="5">
    <source>
        <dbReference type="ARBA" id="ARBA00022833"/>
    </source>
</evidence>
<dbReference type="InterPro" id="IPR011011">
    <property type="entry name" value="Znf_FYVE_PHD"/>
</dbReference>
<dbReference type="KEGG" id="aaf:AURANDRAFT_28864"/>
<evidence type="ECO:0000256" key="4">
    <source>
        <dbReference type="ARBA" id="ARBA00022771"/>
    </source>
</evidence>
<organism evidence="12">
    <name type="scientific">Aureococcus anophagefferens</name>
    <name type="common">Harmful bloom alga</name>
    <dbReference type="NCBI Taxonomy" id="44056"/>
    <lineage>
        <taxon>Eukaryota</taxon>
        <taxon>Sar</taxon>
        <taxon>Stramenopiles</taxon>
        <taxon>Ochrophyta</taxon>
        <taxon>Pelagophyceae</taxon>
        <taxon>Pelagomonadales</taxon>
        <taxon>Pelagomonadaceae</taxon>
        <taxon>Aureococcus</taxon>
    </lineage>
</organism>
<evidence type="ECO:0000256" key="1">
    <source>
        <dbReference type="ARBA" id="ARBA00004123"/>
    </source>
</evidence>
<feature type="domain" description="PHD-type" evidence="10">
    <location>
        <begin position="29"/>
        <end position="109"/>
    </location>
</feature>
<dbReference type="Gene3D" id="3.30.40.10">
    <property type="entry name" value="Zinc/RING finger domain, C3HC4 (zinc finger)"/>
    <property type="match status" value="2"/>
</dbReference>
<proteinExistence type="predicted"/>
<dbReference type="InterPro" id="IPR001965">
    <property type="entry name" value="Znf_PHD"/>
</dbReference>
<evidence type="ECO:0000256" key="3">
    <source>
        <dbReference type="ARBA" id="ARBA00022737"/>
    </source>
</evidence>
<feature type="domain" description="PHD-type" evidence="10">
    <location>
        <begin position="106"/>
        <end position="158"/>
    </location>
</feature>
<evidence type="ECO:0000259" key="10">
    <source>
        <dbReference type="PROSITE" id="PS50016"/>
    </source>
</evidence>
<dbReference type="PANTHER" id="PTHR45888">
    <property type="entry name" value="HL01030P-RELATED"/>
    <property type="match status" value="1"/>
</dbReference>
<name>F0YDE9_AURAN</name>
<protein>
    <recommendedName>
        <fullName evidence="10">PHD-type domain-containing protein</fullName>
    </recommendedName>
</protein>
<dbReference type="SUPFAM" id="SSF57903">
    <property type="entry name" value="FYVE/PHD zinc finger"/>
    <property type="match status" value="2"/>
</dbReference>
<keyword evidence="3" id="KW-0677">Repeat</keyword>
<gene>
    <name evidence="11" type="ORF">AURANDRAFT_28864</name>
</gene>
<keyword evidence="2" id="KW-0479">Metal-binding</keyword>
<dbReference type="AlphaFoldDB" id="F0YDE9"/>
<dbReference type="PROSITE" id="PS50016">
    <property type="entry name" value="ZF_PHD_2"/>
    <property type="match status" value="2"/>
</dbReference>
<keyword evidence="8" id="KW-0539">Nucleus</keyword>
<dbReference type="Pfam" id="PF00628">
    <property type="entry name" value="PHD"/>
    <property type="match status" value="2"/>
</dbReference>
<evidence type="ECO:0000256" key="9">
    <source>
        <dbReference type="PROSITE-ProRule" id="PRU00146"/>
    </source>
</evidence>
<evidence type="ECO:0000256" key="2">
    <source>
        <dbReference type="ARBA" id="ARBA00022723"/>
    </source>
</evidence>
<dbReference type="Proteomes" id="UP000002729">
    <property type="component" value="Unassembled WGS sequence"/>
</dbReference>
<reference evidence="11" key="1">
    <citation type="journal article" date="2011" name="Proc. Natl. Acad. Sci. U.S.A.">
        <title>Niche of harmful alga Aureococcus anophagefferens revealed through ecogenomics.</title>
        <authorList>
            <person name="Gobler C.J."/>
            <person name="Berry D.L."/>
            <person name="Dyhrman S.T."/>
            <person name="Wilhelm S.W."/>
            <person name="Salamov A."/>
            <person name="Lobanov A.V."/>
            <person name="Zhang Y."/>
            <person name="Collier J.L."/>
            <person name="Wurch L.L."/>
            <person name="Kustka A.B."/>
            <person name="Dill B.D."/>
            <person name="Shah M."/>
            <person name="VerBerkmoes N.C."/>
            <person name="Kuo A."/>
            <person name="Terry A."/>
            <person name="Pangilinan J."/>
            <person name="Lindquist E.A."/>
            <person name="Lucas S."/>
            <person name="Paulsen I.T."/>
            <person name="Hattenrath-Lehmann T.K."/>
            <person name="Talmage S.C."/>
            <person name="Walker E.A."/>
            <person name="Koch F."/>
            <person name="Burson A.M."/>
            <person name="Marcoval M.A."/>
            <person name="Tang Y.Z."/>
            <person name="Lecleir G.R."/>
            <person name="Coyne K.J."/>
            <person name="Berg G.M."/>
            <person name="Bertrand E.M."/>
            <person name="Saito M.A."/>
            <person name="Gladyshev V.N."/>
            <person name="Grigoriev I.V."/>
        </authorList>
    </citation>
    <scope>NUCLEOTIDE SEQUENCE [LARGE SCALE GENOMIC DNA]</scope>
    <source>
        <strain evidence="11">CCMP1984</strain>
    </source>
</reference>
<keyword evidence="6" id="KW-0805">Transcription regulation</keyword>
<dbReference type="OrthoDB" id="336088at2759"/>
<comment type="subcellular location">
    <subcellularLocation>
        <location evidence="1">Nucleus</location>
    </subcellularLocation>
</comment>
<dbReference type="SMART" id="SM00249">
    <property type="entry name" value="PHD"/>
    <property type="match status" value="2"/>
</dbReference>
<dbReference type="GeneID" id="20220626"/>
<evidence type="ECO:0000313" key="12">
    <source>
        <dbReference type="Proteomes" id="UP000002729"/>
    </source>
</evidence>
<dbReference type="PANTHER" id="PTHR45888:SF4">
    <property type="entry name" value="PHD FINGER PROTEIN 10"/>
    <property type="match status" value="1"/>
</dbReference>
<dbReference type="GO" id="GO:0005634">
    <property type="term" value="C:nucleus"/>
    <property type="evidence" value="ECO:0007669"/>
    <property type="project" value="UniProtKB-SubCell"/>
</dbReference>
<dbReference type="InterPro" id="IPR019786">
    <property type="entry name" value="Zinc_finger_PHD-type_CS"/>
</dbReference>
<keyword evidence="12" id="KW-1185">Reference proteome</keyword>
<evidence type="ECO:0000256" key="8">
    <source>
        <dbReference type="ARBA" id="ARBA00023242"/>
    </source>
</evidence>
<sequence>MPCGDPASCLPVCELSLPTLELARASAWQDLCVVCGSGETKDCLDSSPGEPPLPADGLAFVKKAPKRGGELLFCVDCGEACHAMCASTPIDSMSDAARATWRCPNCKVCELCGESKVDDESRLLYCDLCDKAYHLDCVTPKLDVAPPGRWICGLCVTCRHCGKHKHAAGGWSSRLDCCLDCTVKPSAAPRKGNCAAGAACFHASRDAISARVSVAFPSTQMKRCPYCAAYFHEACACVELKSSTRLQCARNRTVRTRIFVCASRTR</sequence>
<evidence type="ECO:0000313" key="11">
    <source>
        <dbReference type="EMBL" id="EGB06812.1"/>
    </source>
</evidence>
<dbReference type="EMBL" id="GL833133">
    <property type="protein sequence ID" value="EGB06812.1"/>
    <property type="molecule type" value="Genomic_DNA"/>
</dbReference>
<dbReference type="InterPro" id="IPR019787">
    <property type="entry name" value="Znf_PHD-finger"/>
</dbReference>
<keyword evidence="7" id="KW-0804">Transcription</keyword>
<dbReference type="eggNOG" id="KOG4443">
    <property type="taxonomic scope" value="Eukaryota"/>
</dbReference>
<dbReference type="RefSeq" id="XP_009038558.1">
    <property type="nucleotide sequence ID" value="XM_009040310.1"/>
</dbReference>
<evidence type="ECO:0000256" key="6">
    <source>
        <dbReference type="ARBA" id="ARBA00023015"/>
    </source>
</evidence>
<dbReference type="InParanoid" id="F0YDE9"/>
<accession>F0YDE9</accession>
<keyword evidence="4 9" id="KW-0863">Zinc-finger</keyword>
<dbReference type="GO" id="GO:0008270">
    <property type="term" value="F:zinc ion binding"/>
    <property type="evidence" value="ECO:0007669"/>
    <property type="project" value="UniProtKB-KW"/>
</dbReference>
<evidence type="ECO:0000256" key="7">
    <source>
        <dbReference type="ARBA" id="ARBA00023163"/>
    </source>
</evidence>